<organism evidence="1 2">
    <name type="scientific">Pseudomonas fluorescens</name>
    <dbReference type="NCBI Taxonomy" id="294"/>
    <lineage>
        <taxon>Bacteria</taxon>
        <taxon>Pseudomonadati</taxon>
        <taxon>Pseudomonadota</taxon>
        <taxon>Gammaproteobacteria</taxon>
        <taxon>Pseudomonadales</taxon>
        <taxon>Pseudomonadaceae</taxon>
        <taxon>Pseudomonas</taxon>
    </lineage>
</organism>
<evidence type="ECO:0000313" key="2">
    <source>
        <dbReference type="Proteomes" id="UP000326729"/>
    </source>
</evidence>
<gene>
    <name evidence="1" type="ORF">PS659_01151</name>
</gene>
<dbReference type="AlphaFoldDB" id="A0A5E6QNS6"/>
<name>A0A5E6QNS6_PSEFL</name>
<accession>A0A5E6QNS6</accession>
<reference evidence="1 2" key="1">
    <citation type="submission" date="2019-09" db="EMBL/GenBank/DDBJ databases">
        <authorList>
            <person name="Chandra G."/>
            <person name="Truman W A."/>
        </authorList>
    </citation>
    <scope>NUCLEOTIDE SEQUENCE [LARGE SCALE GENOMIC DNA]</scope>
    <source>
        <strain evidence="1">PS659</strain>
    </source>
</reference>
<protein>
    <submittedName>
        <fullName evidence="1">Uncharacterized protein</fullName>
    </submittedName>
</protein>
<dbReference type="Proteomes" id="UP000326729">
    <property type="component" value="Unassembled WGS sequence"/>
</dbReference>
<dbReference type="EMBL" id="CABVGY010000005">
    <property type="protein sequence ID" value="VVM57851.1"/>
    <property type="molecule type" value="Genomic_DNA"/>
</dbReference>
<proteinExistence type="predicted"/>
<evidence type="ECO:0000313" key="1">
    <source>
        <dbReference type="EMBL" id="VVM57851.1"/>
    </source>
</evidence>
<sequence length="45" mass="4856">MERVFSAGIFGLLPIALLDGFSARWDSWVMLALQFGAAIGTLLLS</sequence>